<dbReference type="RefSeq" id="WP_108981884.1">
    <property type="nucleotide sequence ID" value="NZ_WKPR01000030.1"/>
</dbReference>
<dbReference type="AlphaFoldDB" id="A0A6I2RE75"/>
<reference evidence="1 2" key="1">
    <citation type="journal article" date="2019" name="Nat. Med.">
        <title>A library of human gut bacterial isolates paired with longitudinal multiomics data enables mechanistic microbiome research.</title>
        <authorList>
            <person name="Poyet M."/>
            <person name="Groussin M."/>
            <person name="Gibbons S.M."/>
            <person name="Avila-Pacheco J."/>
            <person name="Jiang X."/>
            <person name="Kearney S.M."/>
            <person name="Perrotta A.R."/>
            <person name="Berdy B."/>
            <person name="Zhao S."/>
            <person name="Lieberman T.D."/>
            <person name="Swanson P.K."/>
            <person name="Smith M."/>
            <person name="Roesemann S."/>
            <person name="Alexander J.E."/>
            <person name="Rich S.A."/>
            <person name="Livny J."/>
            <person name="Vlamakis H."/>
            <person name="Clish C."/>
            <person name="Bullock K."/>
            <person name="Deik A."/>
            <person name="Scott J."/>
            <person name="Pierce K.A."/>
            <person name="Xavier R.J."/>
            <person name="Alm E.J."/>
        </authorList>
    </citation>
    <scope>NUCLEOTIDE SEQUENCE [LARGE SCALE GENOMIC DNA]</scope>
    <source>
        <strain evidence="1 2">BIOML-A2</strain>
    </source>
</reference>
<gene>
    <name evidence="1" type="ORF">GKE97_20985</name>
</gene>
<protein>
    <submittedName>
        <fullName evidence="1">Uncharacterized protein</fullName>
    </submittedName>
</protein>
<evidence type="ECO:0000313" key="2">
    <source>
        <dbReference type="Proteomes" id="UP000434475"/>
    </source>
</evidence>
<dbReference type="EMBL" id="WKPR01000030">
    <property type="protein sequence ID" value="MSB21957.1"/>
    <property type="molecule type" value="Genomic_DNA"/>
</dbReference>
<name>A0A6I2RE75_FLAPL</name>
<accession>A0A6I2RE75</accession>
<organism evidence="1 2">
    <name type="scientific">Flavonifractor plautii</name>
    <name type="common">Fusobacterium plautii</name>
    <dbReference type="NCBI Taxonomy" id="292800"/>
    <lineage>
        <taxon>Bacteria</taxon>
        <taxon>Bacillati</taxon>
        <taxon>Bacillota</taxon>
        <taxon>Clostridia</taxon>
        <taxon>Eubacteriales</taxon>
        <taxon>Oscillospiraceae</taxon>
        <taxon>Flavonifractor</taxon>
    </lineage>
</organism>
<comment type="caution">
    <text evidence="1">The sequence shown here is derived from an EMBL/GenBank/DDBJ whole genome shotgun (WGS) entry which is preliminary data.</text>
</comment>
<proteinExistence type="predicted"/>
<dbReference type="Proteomes" id="UP000434475">
    <property type="component" value="Unassembled WGS sequence"/>
</dbReference>
<sequence length="342" mass="39143">MSEMPYVTRADGKNLRIAPFYQQVFHHESSQPKTMPEYTLIKGFVQLPEQNRQVTLEVLKILSQFVFATREQLVRLLEIKGIDPSTLDDDLSLMLENRQVNCFYLAETASPEFEPAEDAFLVYCMDFGALCLLNHFSSSDSLSWFTTDANRSSELVLKYLTTVEFFLSLAKVQGPSLRYFKPAFDVAFGHREIRFSGAFEIEDTNGQNHSFLLETIRNFDLPVTWRDKLDKKVVHFVSKPKSWGKYFLDEPVVLLLVENDKDALEAAELFYRRTEKTNFRLITDDQVRAGLENARFLKYVPYQAAPVGQGYDEETARHMAELDEATHTGSLVAVRASLLSGS</sequence>
<evidence type="ECO:0000313" key="1">
    <source>
        <dbReference type="EMBL" id="MSB21957.1"/>
    </source>
</evidence>